<evidence type="ECO:0000313" key="2">
    <source>
        <dbReference type="EMBL" id="KAI5405780.1"/>
    </source>
</evidence>
<organism evidence="2 3">
    <name type="scientific">Pisum sativum</name>
    <name type="common">Garden pea</name>
    <name type="synonym">Lathyrus oleraceus</name>
    <dbReference type="NCBI Taxonomy" id="3888"/>
    <lineage>
        <taxon>Eukaryota</taxon>
        <taxon>Viridiplantae</taxon>
        <taxon>Streptophyta</taxon>
        <taxon>Embryophyta</taxon>
        <taxon>Tracheophyta</taxon>
        <taxon>Spermatophyta</taxon>
        <taxon>Magnoliopsida</taxon>
        <taxon>eudicotyledons</taxon>
        <taxon>Gunneridae</taxon>
        <taxon>Pentapetalae</taxon>
        <taxon>rosids</taxon>
        <taxon>fabids</taxon>
        <taxon>Fabales</taxon>
        <taxon>Fabaceae</taxon>
        <taxon>Papilionoideae</taxon>
        <taxon>50 kb inversion clade</taxon>
        <taxon>NPAAA clade</taxon>
        <taxon>Hologalegina</taxon>
        <taxon>IRL clade</taxon>
        <taxon>Fabeae</taxon>
        <taxon>Lathyrus</taxon>
    </lineage>
</organism>
<gene>
    <name evidence="2" type="ORF">KIW84_052521</name>
</gene>
<accession>A0A9D4WQ59</accession>
<feature type="region of interest" description="Disordered" evidence="1">
    <location>
        <begin position="1"/>
        <end position="23"/>
    </location>
</feature>
<name>A0A9D4WQ59_PEA</name>
<sequence>MKQRKHGYPPSWETGKGSANADNVGSDFQETYIELKMKDTNEGNISLTQKQYNGLIALLEKNGIDGTKHETNMVRGESSSCYFARVASKHRTHESKPKDSNCN</sequence>
<reference evidence="2 3" key="1">
    <citation type="journal article" date="2022" name="Nat. Genet.">
        <title>Improved pea reference genome and pan-genome highlight genomic features and evolutionary characteristics.</title>
        <authorList>
            <person name="Yang T."/>
            <person name="Liu R."/>
            <person name="Luo Y."/>
            <person name="Hu S."/>
            <person name="Wang D."/>
            <person name="Wang C."/>
            <person name="Pandey M.K."/>
            <person name="Ge S."/>
            <person name="Xu Q."/>
            <person name="Li N."/>
            <person name="Li G."/>
            <person name="Huang Y."/>
            <person name="Saxena R.K."/>
            <person name="Ji Y."/>
            <person name="Li M."/>
            <person name="Yan X."/>
            <person name="He Y."/>
            <person name="Liu Y."/>
            <person name="Wang X."/>
            <person name="Xiang C."/>
            <person name="Varshney R.K."/>
            <person name="Ding H."/>
            <person name="Gao S."/>
            <person name="Zong X."/>
        </authorList>
    </citation>
    <scope>NUCLEOTIDE SEQUENCE [LARGE SCALE GENOMIC DNA]</scope>
    <source>
        <strain evidence="2 3">cv. Zhongwan 6</strain>
    </source>
</reference>
<dbReference type="Proteomes" id="UP001058974">
    <property type="component" value="Chromosome 5"/>
</dbReference>
<protein>
    <submittedName>
        <fullName evidence="2">Uncharacterized protein</fullName>
    </submittedName>
</protein>
<proteinExistence type="predicted"/>
<evidence type="ECO:0000313" key="3">
    <source>
        <dbReference type="Proteomes" id="UP001058974"/>
    </source>
</evidence>
<dbReference type="EMBL" id="JAMSHJ010000005">
    <property type="protein sequence ID" value="KAI5405780.1"/>
    <property type="molecule type" value="Genomic_DNA"/>
</dbReference>
<dbReference type="AlphaFoldDB" id="A0A9D4WQ59"/>
<comment type="caution">
    <text evidence="2">The sequence shown here is derived from an EMBL/GenBank/DDBJ whole genome shotgun (WGS) entry which is preliminary data.</text>
</comment>
<evidence type="ECO:0000256" key="1">
    <source>
        <dbReference type="SAM" id="MobiDB-lite"/>
    </source>
</evidence>
<dbReference type="Gramene" id="Psat05G0252100-T1">
    <property type="protein sequence ID" value="KAI5405780.1"/>
    <property type="gene ID" value="KIW84_052521"/>
</dbReference>
<keyword evidence="3" id="KW-1185">Reference proteome</keyword>